<dbReference type="AlphaFoldDB" id="A0A132HKJ0"/>
<dbReference type="OrthoDB" id="8967327at2"/>
<dbReference type="Proteomes" id="UP000253772">
    <property type="component" value="Chromosome c1"/>
</dbReference>
<dbReference type="OMA" id="HLGQNID"/>
<dbReference type="RefSeq" id="WP_011517263.1">
    <property type="nucleotide sequence ID" value="NZ_CP026544.1"/>
</dbReference>
<name>A0A132HKJ0_9BURK</name>
<protein>
    <submittedName>
        <fullName evidence="1">Putative motility protein</fullName>
    </submittedName>
</protein>
<reference evidence="1 2" key="1">
    <citation type="submission" date="2019-03" db="EMBL/GenBank/DDBJ databases">
        <title>Comparative insights into the high quality Complete genome sequence of highly metal resistant Cupriavidus metallidurans strain BS1 isolated from a gold-copper mine.</title>
        <authorList>
            <person name="Mazhar H.S."/>
            <person name="Rensing C."/>
        </authorList>
    </citation>
    <scope>NUCLEOTIDE SEQUENCE [LARGE SCALE GENOMIC DNA]</scope>
    <source>
        <strain evidence="1 2">BS1</strain>
    </source>
</reference>
<dbReference type="GeneID" id="60820872"/>
<gene>
    <name evidence="1" type="ORF">DDF84_014060</name>
</gene>
<sequence length="63" mass="6456">MINSIVSSLNASDPGSDPVGLTMLRKTLDLQSQGVAQLLQSMPGVGSAGSNPPHLGQNIDIKV</sequence>
<organism evidence="1 2">
    <name type="scientific">Cupriavidus metallidurans</name>
    <dbReference type="NCBI Taxonomy" id="119219"/>
    <lineage>
        <taxon>Bacteria</taxon>
        <taxon>Pseudomonadati</taxon>
        <taxon>Pseudomonadota</taxon>
        <taxon>Betaproteobacteria</taxon>
        <taxon>Burkholderiales</taxon>
        <taxon>Burkholderiaceae</taxon>
        <taxon>Cupriavidus</taxon>
    </lineage>
</organism>
<accession>A0A132HKJ0</accession>
<dbReference type="Pfam" id="PF14070">
    <property type="entry name" value="YjfB_motility"/>
    <property type="match status" value="1"/>
</dbReference>
<dbReference type="EMBL" id="CP037900">
    <property type="protein sequence ID" value="QBP10797.1"/>
    <property type="molecule type" value="Genomic_DNA"/>
</dbReference>
<evidence type="ECO:0000313" key="2">
    <source>
        <dbReference type="Proteomes" id="UP000253772"/>
    </source>
</evidence>
<proteinExistence type="predicted"/>
<evidence type="ECO:0000313" key="1">
    <source>
        <dbReference type="EMBL" id="QBP10797.1"/>
    </source>
</evidence>
<dbReference type="InterPro" id="IPR025906">
    <property type="entry name" value="YjfB_motility"/>
</dbReference>